<reference evidence="1 2" key="1">
    <citation type="submission" date="2014-04" db="EMBL/GenBank/DDBJ databases">
        <authorList>
            <consortium name="DOE Joint Genome Institute"/>
            <person name="Kuo A."/>
            <person name="Martino E."/>
            <person name="Perotto S."/>
            <person name="Kohler A."/>
            <person name="Nagy L.G."/>
            <person name="Floudas D."/>
            <person name="Copeland A."/>
            <person name="Barry K.W."/>
            <person name="Cichocki N."/>
            <person name="Veneault-Fourrey C."/>
            <person name="LaButti K."/>
            <person name="Lindquist E.A."/>
            <person name="Lipzen A."/>
            <person name="Lundell T."/>
            <person name="Morin E."/>
            <person name="Murat C."/>
            <person name="Sun H."/>
            <person name="Tunlid A."/>
            <person name="Henrissat B."/>
            <person name="Grigoriev I.V."/>
            <person name="Hibbett D.S."/>
            <person name="Martin F."/>
            <person name="Nordberg H.P."/>
            <person name="Cantor M.N."/>
            <person name="Hua S.X."/>
        </authorList>
    </citation>
    <scope>NUCLEOTIDE SEQUENCE [LARGE SCALE GENOMIC DNA]</scope>
    <source>
        <strain evidence="1 2">Zn</strain>
    </source>
</reference>
<protein>
    <submittedName>
        <fullName evidence="1">Uncharacterized protein</fullName>
    </submittedName>
</protein>
<evidence type="ECO:0000313" key="1">
    <source>
        <dbReference type="EMBL" id="KIN03590.1"/>
    </source>
</evidence>
<dbReference type="InParanoid" id="A0A0C3HKM7"/>
<proteinExistence type="predicted"/>
<organism evidence="1 2">
    <name type="scientific">Oidiodendron maius (strain Zn)</name>
    <dbReference type="NCBI Taxonomy" id="913774"/>
    <lineage>
        <taxon>Eukaryota</taxon>
        <taxon>Fungi</taxon>
        <taxon>Dikarya</taxon>
        <taxon>Ascomycota</taxon>
        <taxon>Pezizomycotina</taxon>
        <taxon>Leotiomycetes</taxon>
        <taxon>Leotiomycetes incertae sedis</taxon>
        <taxon>Myxotrichaceae</taxon>
        <taxon>Oidiodendron</taxon>
    </lineage>
</organism>
<keyword evidence="2" id="KW-1185">Reference proteome</keyword>
<evidence type="ECO:0000313" key="2">
    <source>
        <dbReference type="Proteomes" id="UP000054321"/>
    </source>
</evidence>
<accession>A0A0C3HKM7</accession>
<dbReference type="HOGENOM" id="CLU_2146590_0_0_1"/>
<name>A0A0C3HKM7_OIDMZ</name>
<dbReference type="EMBL" id="KN832873">
    <property type="protein sequence ID" value="KIN03590.1"/>
    <property type="molecule type" value="Genomic_DNA"/>
</dbReference>
<reference evidence="2" key="2">
    <citation type="submission" date="2015-01" db="EMBL/GenBank/DDBJ databases">
        <title>Evolutionary Origins and Diversification of the Mycorrhizal Mutualists.</title>
        <authorList>
            <consortium name="DOE Joint Genome Institute"/>
            <consortium name="Mycorrhizal Genomics Consortium"/>
            <person name="Kohler A."/>
            <person name="Kuo A."/>
            <person name="Nagy L.G."/>
            <person name="Floudas D."/>
            <person name="Copeland A."/>
            <person name="Barry K.W."/>
            <person name="Cichocki N."/>
            <person name="Veneault-Fourrey C."/>
            <person name="LaButti K."/>
            <person name="Lindquist E.A."/>
            <person name="Lipzen A."/>
            <person name="Lundell T."/>
            <person name="Morin E."/>
            <person name="Murat C."/>
            <person name="Riley R."/>
            <person name="Ohm R."/>
            <person name="Sun H."/>
            <person name="Tunlid A."/>
            <person name="Henrissat B."/>
            <person name="Grigoriev I.V."/>
            <person name="Hibbett D.S."/>
            <person name="Martin F."/>
        </authorList>
    </citation>
    <scope>NUCLEOTIDE SEQUENCE [LARGE SCALE GENOMIC DNA]</scope>
    <source>
        <strain evidence="2">Zn</strain>
    </source>
</reference>
<sequence>MDREAHSAAGVEHRMKRTGFGIAQNLERSRAALLDLPSVMGREESSSEELHLQRRAHMKKRVLTLVFDHGSLATGESLGPRYHTQNVRKNYKLSSDHLGLFLQRLGRVSLAL</sequence>
<gene>
    <name evidence="1" type="ORF">OIDMADRAFT_51549</name>
</gene>
<dbReference type="AlphaFoldDB" id="A0A0C3HKM7"/>
<dbReference type="Proteomes" id="UP000054321">
    <property type="component" value="Unassembled WGS sequence"/>
</dbReference>